<dbReference type="Proteomes" id="UP001318401">
    <property type="component" value="Unassembled WGS sequence"/>
</dbReference>
<dbReference type="Pfam" id="PF00145">
    <property type="entry name" value="DNA_methylase"/>
    <property type="match status" value="1"/>
</dbReference>
<feature type="active site" evidence="6">
    <location>
        <position position="77"/>
    </location>
</feature>
<dbReference type="InterPro" id="IPR018117">
    <property type="entry name" value="C5_DNA_meth_AS"/>
</dbReference>
<comment type="caution">
    <text evidence="8">The sequence shown here is derived from an EMBL/GenBank/DDBJ whole genome shotgun (WGS) entry which is preliminary data.</text>
</comment>
<keyword evidence="3 6" id="KW-0949">S-adenosyl-L-methionine</keyword>
<evidence type="ECO:0000256" key="1">
    <source>
        <dbReference type="ARBA" id="ARBA00022603"/>
    </source>
</evidence>
<evidence type="ECO:0000256" key="6">
    <source>
        <dbReference type="PROSITE-ProRule" id="PRU01016"/>
    </source>
</evidence>
<dbReference type="GO" id="GO:0008168">
    <property type="term" value="F:methyltransferase activity"/>
    <property type="evidence" value="ECO:0007669"/>
    <property type="project" value="UniProtKB-KW"/>
</dbReference>
<keyword evidence="4" id="KW-0680">Restriction system</keyword>
<dbReference type="GO" id="GO:0032259">
    <property type="term" value="P:methylation"/>
    <property type="evidence" value="ECO:0007669"/>
    <property type="project" value="UniProtKB-KW"/>
</dbReference>
<evidence type="ECO:0000256" key="2">
    <source>
        <dbReference type="ARBA" id="ARBA00022679"/>
    </source>
</evidence>
<dbReference type="PRINTS" id="PR00105">
    <property type="entry name" value="C5METTRFRASE"/>
</dbReference>
<dbReference type="InterPro" id="IPR029063">
    <property type="entry name" value="SAM-dependent_MTases_sf"/>
</dbReference>
<proteinExistence type="inferred from homology"/>
<evidence type="ECO:0000256" key="7">
    <source>
        <dbReference type="SAM" id="MobiDB-lite"/>
    </source>
</evidence>
<keyword evidence="2 6" id="KW-0808">Transferase</keyword>
<comment type="catalytic activity">
    <reaction evidence="5">
        <text>a 2'-deoxycytidine in DNA + S-adenosyl-L-methionine = a 5-methyl-2'-deoxycytidine in DNA + S-adenosyl-L-homocysteine + H(+)</text>
        <dbReference type="Rhea" id="RHEA:13681"/>
        <dbReference type="Rhea" id="RHEA-COMP:11369"/>
        <dbReference type="Rhea" id="RHEA-COMP:11370"/>
        <dbReference type="ChEBI" id="CHEBI:15378"/>
        <dbReference type="ChEBI" id="CHEBI:57856"/>
        <dbReference type="ChEBI" id="CHEBI:59789"/>
        <dbReference type="ChEBI" id="CHEBI:85452"/>
        <dbReference type="ChEBI" id="CHEBI:85454"/>
        <dbReference type="EC" id="2.1.1.37"/>
    </reaction>
</comment>
<evidence type="ECO:0000256" key="5">
    <source>
        <dbReference type="ARBA" id="ARBA00047422"/>
    </source>
</evidence>
<evidence type="ECO:0000256" key="3">
    <source>
        <dbReference type="ARBA" id="ARBA00022691"/>
    </source>
</evidence>
<accession>A0ABX2B8D7</accession>
<keyword evidence="1 6" id="KW-0489">Methyltransferase</keyword>
<comment type="similarity">
    <text evidence="6">Belongs to the class I-like SAM-binding methyltransferase superfamily. C5-methyltransferase family.</text>
</comment>
<dbReference type="EMBL" id="QDKN01000001">
    <property type="protein sequence ID" value="NPT29629.1"/>
    <property type="molecule type" value="Genomic_DNA"/>
</dbReference>
<evidence type="ECO:0000313" key="8">
    <source>
        <dbReference type="EMBL" id="NPT29629.1"/>
    </source>
</evidence>
<dbReference type="PROSITE" id="PS51679">
    <property type="entry name" value="SAM_MT_C5"/>
    <property type="match status" value="1"/>
</dbReference>
<keyword evidence="9" id="KW-1185">Reference proteome</keyword>
<dbReference type="InterPro" id="IPR001525">
    <property type="entry name" value="C5_MeTfrase"/>
</dbReference>
<dbReference type="RefSeq" id="WP_125746367.1">
    <property type="nucleotide sequence ID" value="NZ_CP034367.1"/>
</dbReference>
<evidence type="ECO:0000313" key="9">
    <source>
        <dbReference type="Proteomes" id="UP001318401"/>
    </source>
</evidence>
<evidence type="ECO:0000256" key="4">
    <source>
        <dbReference type="ARBA" id="ARBA00022747"/>
    </source>
</evidence>
<dbReference type="Gene3D" id="3.40.50.150">
    <property type="entry name" value="Vaccinia Virus protein VP39"/>
    <property type="match status" value="1"/>
</dbReference>
<name>A0ABX2B8D7_9GAMM</name>
<reference evidence="8 9" key="1">
    <citation type="submission" date="2018-04" db="EMBL/GenBank/DDBJ databases">
        <authorList>
            <person name="Li G."/>
            <person name="Du W."/>
            <person name="Bai Y."/>
        </authorList>
    </citation>
    <scope>NUCLEOTIDE SEQUENCE [LARGE SCALE GENOMIC DNA]</scope>
    <source>
        <strain evidence="8 9">YYYZ-3</strain>
    </source>
</reference>
<protein>
    <submittedName>
        <fullName evidence="8">DNA cytosine methyltransferase</fullName>
    </submittedName>
</protein>
<sequence length="303" mass="32805">MNELALFAGAGGGILGGHLLGWRTVCAVERDAYAAQVLAQRQNDRALAPFPIWSDVCSFDGKPWRGRVDVVSGGFPCQDISAAGKGAGIKGQRSGLWEQMARIIREVQPGYVFVENSPVLTSRGLGRVLGDLAEMGFDAPWGCISAADLGAHHERERIWIVAYSHSLREQQPERGKCEKWGWASNSGQKMADAAGIRLEQKWPPGRYGSEVSVIGRCSKDVSHTKRLGCKQMEQPVTFGEKGKRSTGSAEHSRSSRGWARWPAEPDVGRVADGVANRVDRIKALGNGQVPRVAAAAFALLSEE</sequence>
<gene>
    <name evidence="8" type="ORF">DDR56_03395</name>
</gene>
<feature type="region of interest" description="Disordered" evidence="7">
    <location>
        <begin position="234"/>
        <end position="265"/>
    </location>
</feature>
<organism evidence="8 9">
    <name type="scientific">Vreelandella venusta</name>
    <dbReference type="NCBI Taxonomy" id="44935"/>
    <lineage>
        <taxon>Bacteria</taxon>
        <taxon>Pseudomonadati</taxon>
        <taxon>Pseudomonadota</taxon>
        <taxon>Gammaproteobacteria</taxon>
        <taxon>Oceanospirillales</taxon>
        <taxon>Halomonadaceae</taxon>
        <taxon>Vreelandella</taxon>
    </lineage>
</organism>
<dbReference type="SUPFAM" id="SSF53335">
    <property type="entry name" value="S-adenosyl-L-methionine-dependent methyltransferases"/>
    <property type="match status" value="1"/>
</dbReference>
<dbReference type="PROSITE" id="PS00094">
    <property type="entry name" value="C5_MTASE_1"/>
    <property type="match status" value="1"/>
</dbReference>